<organism evidence="4 5">
    <name type="scientific">Chlorella sorokiniana</name>
    <name type="common">Freshwater green alga</name>
    <dbReference type="NCBI Taxonomy" id="3076"/>
    <lineage>
        <taxon>Eukaryota</taxon>
        <taxon>Viridiplantae</taxon>
        <taxon>Chlorophyta</taxon>
        <taxon>core chlorophytes</taxon>
        <taxon>Trebouxiophyceae</taxon>
        <taxon>Chlorellales</taxon>
        <taxon>Chlorellaceae</taxon>
        <taxon>Chlorella clade</taxon>
        <taxon>Chlorella</taxon>
    </lineage>
</organism>
<dbReference type="CDD" id="cd22271">
    <property type="entry name" value="DPBB_EXP_N-like"/>
    <property type="match status" value="1"/>
</dbReference>
<keyword evidence="5" id="KW-1185">Reference proteome</keyword>
<evidence type="ECO:0000313" key="4">
    <source>
        <dbReference type="EMBL" id="PRW57741.1"/>
    </source>
</evidence>
<dbReference type="InterPro" id="IPR036908">
    <property type="entry name" value="RlpA-like_sf"/>
</dbReference>
<dbReference type="OrthoDB" id="504819at2759"/>
<sequence>MPPLSPQQQENLPKLKQLRQGTGTGSVWRNVGNFGGTQMACGMGFLSDYFKDHFVALPTTLYRSGELCGGCVRLWCVDSVCQDALVRNASFMVTDSCKDCTGNSLLVSERGFTNLTGVNINISPTLQIAWTFESCAPLISGGIRMLASKNNGPTFLSCNFSNLRQLLKTVTIGGIPFTRTAYGAWELNSPGRDIAIPKTGAELVLTSVDGQRISKRLRTLGSQDLGINFN</sequence>
<dbReference type="InterPro" id="IPR007112">
    <property type="entry name" value="Expansin/allergen_DPBB_dom"/>
</dbReference>
<evidence type="ECO:0000313" key="5">
    <source>
        <dbReference type="Proteomes" id="UP000239899"/>
    </source>
</evidence>
<dbReference type="EMBL" id="LHPG02000006">
    <property type="protein sequence ID" value="PRW57741.1"/>
    <property type="molecule type" value="Genomic_DNA"/>
</dbReference>
<keyword evidence="1" id="KW-0732">Signal</keyword>
<accession>A0A2P6TUL5</accession>
<feature type="domain" description="Expansin-like EG45" evidence="3">
    <location>
        <begin position="38"/>
        <end position="117"/>
    </location>
</feature>
<dbReference type="PANTHER" id="PTHR31836">
    <property type="match status" value="1"/>
</dbReference>
<dbReference type="AlphaFoldDB" id="A0A2P6TUL5"/>
<name>A0A2P6TUL5_CHLSO</name>
<protein>
    <submittedName>
        <fullName evidence="4">Expansin 1</fullName>
    </submittedName>
</protein>
<feature type="region of interest" description="Disordered" evidence="2">
    <location>
        <begin position="1"/>
        <end position="20"/>
    </location>
</feature>
<evidence type="ECO:0000256" key="1">
    <source>
        <dbReference type="ARBA" id="ARBA00022729"/>
    </source>
</evidence>
<dbReference type="Gene3D" id="2.40.40.10">
    <property type="entry name" value="RlpA-like domain"/>
    <property type="match status" value="1"/>
</dbReference>
<reference evidence="4 5" key="1">
    <citation type="journal article" date="2018" name="Plant J.">
        <title>Genome sequences of Chlorella sorokiniana UTEX 1602 and Micractinium conductrix SAG 241.80: implications to maltose excretion by a green alga.</title>
        <authorList>
            <person name="Arriola M.B."/>
            <person name="Velmurugan N."/>
            <person name="Zhang Y."/>
            <person name="Plunkett M.H."/>
            <person name="Hondzo H."/>
            <person name="Barney B.M."/>
        </authorList>
    </citation>
    <scope>NUCLEOTIDE SEQUENCE [LARGE SCALE GENOMIC DNA]</scope>
    <source>
        <strain evidence="5">UTEX 1602</strain>
    </source>
</reference>
<comment type="caution">
    <text evidence="4">The sequence shown here is derived from an EMBL/GenBank/DDBJ whole genome shotgun (WGS) entry which is preliminary data.</text>
</comment>
<evidence type="ECO:0000256" key="2">
    <source>
        <dbReference type="SAM" id="MobiDB-lite"/>
    </source>
</evidence>
<proteinExistence type="predicted"/>
<dbReference type="InterPro" id="IPR051477">
    <property type="entry name" value="Expansin_CellWall"/>
</dbReference>
<evidence type="ECO:0000259" key="3">
    <source>
        <dbReference type="PROSITE" id="PS50842"/>
    </source>
</evidence>
<gene>
    <name evidence="4" type="ORF">C2E21_3385</name>
</gene>
<feature type="compositionally biased region" description="Polar residues" evidence="2">
    <location>
        <begin position="1"/>
        <end position="11"/>
    </location>
</feature>
<dbReference type="SUPFAM" id="SSF50685">
    <property type="entry name" value="Barwin-like endoglucanases"/>
    <property type="match status" value="1"/>
</dbReference>
<dbReference type="Proteomes" id="UP000239899">
    <property type="component" value="Unassembled WGS sequence"/>
</dbReference>
<dbReference type="PROSITE" id="PS50842">
    <property type="entry name" value="EXPANSIN_EG45"/>
    <property type="match status" value="1"/>
</dbReference>
<dbReference type="PANTHER" id="PTHR31836:SF21">
    <property type="entry name" value="EXPANSIN-LIKE PROTEIN 7"/>
    <property type="match status" value="1"/>
</dbReference>